<reference evidence="1 2" key="1">
    <citation type="submission" date="2018-07" db="EMBL/GenBank/DDBJ databases">
        <title>Genome sequencing of Moraxellaceae gen. HYN0046.</title>
        <authorList>
            <person name="Kim M."/>
            <person name="Yi H."/>
        </authorList>
    </citation>
    <scope>NUCLEOTIDE SEQUENCE [LARGE SCALE GENOMIC DNA]</scope>
    <source>
        <strain evidence="1 2">HYN0046</strain>
    </source>
</reference>
<organism evidence="1 2">
    <name type="scientific">Aquirhabdus parva</name>
    <dbReference type="NCBI Taxonomy" id="2283318"/>
    <lineage>
        <taxon>Bacteria</taxon>
        <taxon>Pseudomonadati</taxon>
        <taxon>Pseudomonadota</taxon>
        <taxon>Gammaproteobacteria</taxon>
        <taxon>Moraxellales</taxon>
        <taxon>Moraxellaceae</taxon>
        <taxon>Aquirhabdus</taxon>
    </lineage>
</organism>
<keyword evidence="2" id="KW-1185">Reference proteome</keyword>
<dbReference type="AlphaFoldDB" id="A0A345PAR0"/>
<dbReference type="EMBL" id="CP031222">
    <property type="protein sequence ID" value="AXI04369.1"/>
    <property type="molecule type" value="Genomic_DNA"/>
</dbReference>
<dbReference type="Gene3D" id="2.40.30.240">
    <property type="match status" value="1"/>
</dbReference>
<evidence type="ECO:0000313" key="1">
    <source>
        <dbReference type="EMBL" id="AXI04369.1"/>
    </source>
</evidence>
<protein>
    <recommendedName>
        <fullName evidence="3">P22 coat-protein 5 family protein</fullName>
    </recommendedName>
</protein>
<dbReference type="RefSeq" id="WP_114900477.1">
    <property type="nucleotide sequence ID" value="NZ_CP031222.1"/>
</dbReference>
<accession>A0A345PAR0</accession>
<proteinExistence type="predicted"/>
<name>A0A345PAR0_9GAMM</name>
<gene>
    <name evidence="1" type="ORF">HYN46_16925</name>
</gene>
<evidence type="ECO:0008006" key="3">
    <source>
        <dbReference type="Google" id="ProtNLM"/>
    </source>
</evidence>
<dbReference type="Proteomes" id="UP000253940">
    <property type="component" value="Chromosome"/>
</dbReference>
<evidence type="ECO:0000313" key="2">
    <source>
        <dbReference type="Proteomes" id="UP000253940"/>
    </source>
</evidence>
<dbReference type="OrthoDB" id="6689153at2"/>
<dbReference type="Pfam" id="PF11651">
    <property type="entry name" value="P22_CoatProtein"/>
    <property type="match status" value="1"/>
</dbReference>
<dbReference type="InterPro" id="IPR024659">
    <property type="entry name" value="Phage_coat_Gp5"/>
</dbReference>
<sequence length="415" mass="44098">MPNPVSNNTIITHDIIAKDAAVMFLEESTFVKSINRDREQEFGKDRGGYTAGESVRIKIPPTPVVTDGDVWSPTDAAKNAVEETILLKVDTPKHVGLKFGSIEQALKFGEYNAKGGFKERILKPAVKALVSVVEADMLQRAIILTNNFVANTGPLTTLSPYDNARAALQRNLCPEDNRQSLITSNMNVGLVSASRQLFNSQKDLAKQYTEGWIGRYAGFDFHEHQSLYRSTNGTQVAGVTVSGASQTGGTLTIGGVTNGTIFKAGMIFTMTGVNMLHPLTKQDTGNLMQFVVLADATMGGTTGALTIYPKITPAGTANANVTASPAGGAGLTFVGAANQTIEQGLAYQGDAYAAAFVPQKLLAGCVGSTFDAGTFSIRCMTFGDGVNNFEGTRLDVLYGFTGVRNNWAVRTGVGL</sequence>
<dbReference type="KEGG" id="mbah:HYN46_16925"/>